<reference evidence="1 2" key="1">
    <citation type="submission" date="2016-02" db="EMBL/GenBank/DDBJ databases">
        <title>Genome analysis of coral dinoflagellate symbionts highlights evolutionary adaptations to a symbiotic lifestyle.</title>
        <authorList>
            <person name="Aranda M."/>
            <person name="Li Y."/>
            <person name="Liew Y.J."/>
            <person name="Baumgarten S."/>
            <person name="Simakov O."/>
            <person name="Wilson M."/>
            <person name="Piel J."/>
            <person name="Ashoor H."/>
            <person name="Bougouffa S."/>
            <person name="Bajic V.B."/>
            <person name="Ryu T."/>
            <person name="Ravasi T."/>
            <person name="Bayer T."/>
            <person name="Micklem G."/>
            <person name="Kim H."/>
            <person name="Bhak J."/>
            <person name="Lajeunesse T.C."/>
            <person name="Voolstra C.R."/>
        </authorList>
    </citation>
    <scope>NUCLEOTIDE SEQUENCE [LARGE SCALE GENOMIC DNA]</scope>
    <source>
        <strain evidence="1 2">CCMP2467</strain>
    </source>
</reference>
<proteinExistence type="predicted"/>
<comment type="caution">
    <text evidence="1">The sequence shown here is derived from an EMBL/GenBank/DDBJ whole genome shotgun (WGS) entry which is preliminary data.</text>
</comment>
<organism evidence="1 2">
    <name type="scientific">Symbiodinium microadriaticum</name>
    <name type="common">Dinoflagellate</name>
    <name type="synonym">Zooxanthella microadriatica</name>
    <dbReference type="NCBI Taxonomy" id="2951"/>
    <lineage>
        <taxon>Eukaryota</taxon>
        <taxon>Sar</taxon>
        <taxon>Alveolata</taxon>
        <taxon>Dinophyceae</taxon>
        <taxon>Suessiales</taxon>
        <taxon>Symbiodiniaceae</taxon>
        <taxon>Symbiodinium</taxon>
    </lineage>
</organism>
<accession>A0A1Q9D4G8</accession>
<dbReference type="EMBL" id="LSRX01000731">
    <property type="protein sequence ID" value="OLP90037.1"/>
    <property type="molecule type" value="Genomic_DNA"/>
</dbReference>
<dbReference type="Proteomes" id="UP000186817">
    <property type="component" value="Unassembled WGS sequence"/>
</dbReference>
<sequence length="107" mass="11434">MVVCETMIVESKTGRDSAVAAGHWRLSDCEDDSPSRDWPLATQRLSVLATGDWRLSDCDDVPGDLADSEVSNPALFASEFAVELPDALQDKANSGIIAACGVQHVTK</sequence>
<protein>
    <submittedName>
        <fullName evidence="1">Uncharacterized protein</fullName>
    </submittedName>
</protein>
<name>A0A1Q9D4G8_SYMMI</name>
<evidence type="ECO:0000313" key="2">
    <source>
        <dbReference type="Proteomes" id="UP000186817"/>
    </source>
</evidence>
<dbReference type="AlphaFoldDB" id="A0A1Q9D4G8"/>
<evidence type="ECO:0000313" key="1">
    <source>
        <dbReference type="EMBL" id="OLP90037.1"/>
    </source>
</evidence>
<keyword evidence="2" id="KW-1185">Reference proteome</keyword>
<gene>
    <name evidence="1" type="ORF">AK812_SmicGene28467</name>
</gene>